<dbReference type="CDD" id="cd06267">
    <property type="entry name" value="PBP1_LacI_sugar_binding-like"/>
    <property type="match status" value="1"/>
</dbReference>
<dbReference type="GO" id="GO:0000976">
    <property type="term" value="F:transcription cis-regulatory region binding"/>
    <property type="evidence" value="ECO:0007669"/>
    <property type="project" value="TreeGrafter"/>
</dbReference>
<dbReference type="InterPro" id="IPR028082">
    <property type="entry name" value="Peripla_BP_I"/>
</dbReference>
<dbReference type="InterPro" id="IPR001761">
    <property type="entry name" value="Peripla_BP/Lac1_sug-bd_dom"/>
</dbReference>
<protein>
    <submittedName>
        <fullName evidence="5">LacI family DNA-binding transcriptional regulator</fullName>
    </submittedName>
</protein>
<organism evidence="5 6">
    <name type="scientific">Candidatus Scybalocola faecigallinarum</name>
    <dbReference type="NCBI Taxonomy" id="2840941"/>
    <lineage>
        <taxon>Bacteria</taxon>
        <taxon>Bacillati</taxon>
        <taxon>Bacillota</taxon>
        <taxon>Clostridia</taxon>
        <taxon>Lachnospirales</taxon>
        <taxon>Lachnospiraceae</taxon>
        <taxon>Lachnospiraceae incertae sedis</taxon>
        <taxon>Candidatus Scybalocola (ex Gilroy et al. 2021)</taxon>
    </lineage>
</organism>
<evidence type="ECO:0000313" key="6">
    <source>
        <dbReference type="Proteomes" id="UP000823927"/>
    </source>
</evidence>
<dbReference type="Gene3D" id="3.40.50.2300">
    <property type="match status" value="2"/>
</dbReference>
<evidence type="ECO:0000313" key="5">
    <source>
        <dbReference type="EMBL" id="HIS48169.1"/>
    </source>
</evidence>
<reference evidence="5" key="1">
    <citation type="submission" date="2020-10" db="EMBL/GenBank/DDBJ databases">
        <authorList>
            <person name="Gilroy R."/>
        </authorList>
    </citation>
    <scope>NUCLEOTIDE SEQUENCE</scope>
    <source>
        <strain evidence="5">CHK178-757</strain>
    </source>
</reference>
<dbReference type="CDD" id="cd01392">
    <property type="entry name" value="HTH_LacI"/>
    <property type="match status" value="1"/>
</dbReference>
<dbReference type="SUPFAM" id="SSF53822">
    <property type="entry name" value="Periplasmic binding protein-like I"/>
    <property type="match status" value="1"/>
</dbReference>
<reference evidence="5" key="2">
    <citation type="journal article" date="2021" name="PeerJ">
        <title>Extensive microbial diversity within the chicken gut microbiome revealed by metagenomics and culture.</title>
        <authorList>
            <person name="Gilroy R."/>
            <person name="Ravi A."/>
            <person name="Getino M."/>
            <person name="Pursley I."/>
            <person name="Horton D.L."/>
            <person name="Alikhan N.F."/>
            <person name="Baker D."/>
            <person name="Gharbi K."/>
            <person name="Hall N."/>
            <person name="Watson M."/>
            <person name="Adriaenssens E.M."/>
            <person name="Foster-Nyarko E."/>
            <person name="Jarju S."/>
            <person name="Secka A."/>
            <person name="Antonio M."/>
            <person name="Oren A."/>
            <person name="Chaudhuri R.R."/>
            <person name="La Ragione R."/>
            <person name="Hildebrand F."/>
            <person name="Pallen M.J."/>
        </authorList>
    </citation>
    <scope>NUCLEOTIDE SEQUENCE</scope>
    <source>
        <strain evidence="5">CHK178-757</strain>
    </source>
</reference>
<dbReference type="EMBL" id="DVIT01000044">
    <property type="protein sequence ID" value="HIS48169.1"/>
    <property type="molecule type" value="Genomic_DNA"/>
</dbReference>
<dbReference type="Proteomes" id="UP000823927">
    <property type="component" value="Unassembled WGS sequence"/>
</dbReference>
<dbReference type="GO" id="GO:0003700">
    <property type="term" value="F:DNA-binding transcription factor activity"/>
    <property type="evidence" value="ECO:0007669"/>
    <property type="project" value="TreeGrafter"/>
</dbReference>
<dbReference type="PANTHER" id="PTHR30146">
    <property type="entry name" value="LACI-RELATED TRANSCRIPTIONAL REPRESSOR"/>
    <property type="match status" value="1"/>
</dbReference>
<dbReference type="SUPFAM" id="SSF47413">
    <property type="entry name" value="lambda repressor-like DNA-binding domains"/>
    <property type="match status" value="1"/>
</dbReference>
<proteinExistence type="predicted"/>
<keyword evidence="3" id="KW-0804">Transcription</keyword>
<evidence type="ECO:0000256" key="3">
    <source>
        <dbReference type="ARBA" id="ARBA00023163"/>
    </source>
</evidence>
<dbReference type="InterPro" id="IPR000843">
    <property type="entry name" value="HTH_LacI"/>
</dbReference>
<evidence type="ECO:0000256" key="2">
    <source>
        <dbReference type="ARBA" id="ARBA00023125"/>
    </source>
</evidence>
<evidence type="ECO:0000259" key="4">
    <source>
        <dbReference type="PROSITE" id="PS50932"/>
    </source>
</evidence>
<gene>
    <name evidence="5" type="ORF">IAB46_11580</name>
</gene>
<feature type="domain" description="HTH lacI-type" evidence="4">
    <location>
        <begin position="4"/>
        <end position="58"/>
    </location>
</feature>
<accession>A0A9D1F638</accession>
<dbReference type="PANTHER" id="PTHR30146:SF109">
    <property type="entry name" value="HTH-TYPE TRANSCRIPTIONAL REGULATOR GALS"/>
    <property type="match status" value="1"/>
</dbReference>
<dbReference type="SMART" id="SM00354">
    <property type="entry name" value="HTH_LACI"/>
    <property type="match status" value="1"/>
</dbReference>
<dbReference type="Gene3D" id="1.10.260.40">
    <property type="entry name" value="lambda repressor-like DNA-binding domains"/>
    <property type="match status" value="1"/>
</dbReference>
<name>A0A9D1F638_9FIRM</name>
<dbReference type="Pfam" id="PF00532">
    <property type="entry name" value="Peripla_BP_1"/>
    <property type="match status" value="1"/>
</dbReference>
<sequence length="343" mass="38010">MKRAGIRDVAREAGVSITTVSKALNGYSDVKPETKKKIQEIASRLNYMPDANARSLGGKPKLNLAFLVSGLVKKDESGFVFGMISGMYQASLDHHFDFIILTTNAAKQSELSYIQLCRQKNIDGVLVSGLNTNEPYYRELMNSEIPCVVMEGEYKSKNVCGISIDNAKAAYDVTHYLIGLGHKKIALMNGKETATVSQRRLRGYLQAMEEAGLEKDSAWVENGEFEEEEAYRATFRLLDNCPGVSAIFCSSDLMAIGVIKALNEQGLSVPEDVSVVGFDDIPAARYINGGLTTVAQDPYAFGRAGGEILYHMINDKKEYSHIYMDYEFIKRATVKEYCPKPRS</sequence>
<dbReference type="Pfam" id="PF00356">
    <property type="entry name" value="LacI"/>
    <property type="match status" value="1"/>
</dbReference>
<comment type="caution">
    <text evidence="5">The sequence shown here is derived from an EMBL/GenBank/DDBJ whole genome shotgun (WGS) entry which is preliminary data.</text>
</comment>
<keyword evidence="1" id="KW-0805">Transcription regulation</keyword>
<keyword evidence="2 5" id="KW-0238">DNA-binding</keyword>
<dbReference type="PROSITE" id="PS50932">
    <property type="entry name" value="HTH_LACI_2"/>
    <property type="match status" value="1"/>
</dbReference>
<dbReference type="InterPro" id="IPR010982">
    <property type="entry name" value="Lambda_DNA-bd_dom_sf"/>
</dbReference>
<evidence type="ECO:0000256" key="1">
    <source>
        <dbReference type="ARBA" id="ARBA00023015"/>
    </source>
</evidence>
<dbReference type="PROSITE" id="PS00356">
    <property type="entry name" value="HTH_LACI_1"/>
    <property type="match status" value="1"/>
</dbReference>
<dbReference type="AlphaFoldDB" id="A0A9D1F638"/>